<feature type="compositionally biased region" description="Basic residues" evidence="1">
    <location>
        <begin position="40"/>
        <end position="57"/>
    </location>
</feature>
<feature type="compositionally biased region" description="Polar residues" evidence="1">
    <location>
        <begin position="19"/>
        <end position="38"/>
    </location>
</feature>
<accession>A0A6A7BAD7</accession>
<dbReference type="Proteomes" id="UP000799423">
    <property type="component" value="Unassembled WGS sequence"/>
</dbReference>
<reference evidence="2" key="1">
    <citation type="submission" date="2020-01" db="EMBL/GenBank/DDBJ databases">
        <authorList>
            <consortium name="DOE Joint Genome Institute"/>
            <person name="Haridas S."/>
            <person name="Albert R."/>
            <person name="Binder M."/>
            <person name="Bloem J."/>
            <person name="Labutti K."/>
            <person name="Salamov A."/>
            <person name="Andreopoulos B."/>
            <person name="Baker S.E."/>
            <person name="Barry K."/>
            <person name="Bills G."/>
            <person name="Bluhm B.H."/>
            <person name="Cannon C."/>
            <person name="Castanera R."/>
            <person name="Culley D.E."/>
            <person name="Daum C."/>
            <person name="Ezra D."/>
            <person name="Gonzalez J.B."/>
            <person name="Henrissat B."/>
            <person name="Kuo A."/>
            <person name="Liang C."/>
            <person name="Lipzen A."/>
            <person name="Lutzoni F."/>
            <person name="Magnuson J."/>
            <person name="Mondo S."/>
            <person name="Nolan M."/>
            <person name="Ohm R."/>
            <person name="Pangilinan J."/>
            <person name="Park H.-J."/>
            <person name="Ramirez L."/>
            <person name="Alfaro M."/>
            <person name="Sun H."/>
            <person name="Tritt A."/>
            <person name="Yoshinaga Y."/>
            <person name="Zwiers L.-H."/>
            <person name="Turgeon B.G."/>
            <person name="Goodwin S.B."/>
            <person name="Spatafora J.W."/>
            <person name="Crous P.W."/>
            <person name="Grigoriev I.V."/>
        </authorList>
    </citation>
    <scope>NUCLEOTIDE SEQUENCE</scope>
    <source>
        <strain evidence="2">IPT5</strain>
    </source>
</reference>
<keyword evidence="3" id="KW-1185">Reference proteome</keyword>
<evidence type="ECO:0000313" key="3">
    <source>
        <dbReference type="Proteomes" id="UP000799423"/>
    </source>
</evidence>
<sequence length="57" mass="6194">MGNIGIGFLVDENGDGESASLTHSSTNNNIPTSHNPSINPRKHLCTLRHPIRPLHPK</sequence>
<name>A0A6A7BAD7_9PLEO</name>
<organism evidence="2 3">
    <name type="scientific">Plenodomus tracheiphilus IPT5</name>
    <dbReference type="NCBI Taxonomy" id="1408161"/>
    <lineage>
        <taxon>Eukaryota</taxon>
        <taxon>Fungi</taxon>
        <taxon>Dikarya</taxon>
        <taxon>Ascomycota</taxon>
        <taxon>Pezizomycotina</taxon>
        <taxon>Dothideomycetes</taxon>
        <taxon>Pleosporomycetidae</taxon>
        <taxon>Pleosporales</taxon>
        <taxon>Pleosporineae</taxon>
        <taxon>Leptosphaeriaceae</taxon>
        <taxon>Plenodomus</taxon>
    </lineage>
</organism>
<feature type="region of interest" description="Disordered" evidence="1">
    <location>
        <begin position="1"/>
        <end position="57"/>
    </location>
</feature>
<gene>
    <name evidence="2" type="ORF">T440DRAFT_466898</name>
</gene>
<protein>
    <submittedName>
        <fullName evidence="2">Uncharacterized protein</fullName>
    </submittedName>
</protein>
<evidence type="ECO:0000256" key="1">
    <source>
        <dbReference type="SAM" id="MobiDB-lite"/>
    </source>
</evidence>
<proteinExistence type="predicted"/>
<dbReference type="EMBL" id="MU006299">
    <property type="protein sequence ID" value="KAF2852192.1"/>
    <property type="molecule type" value="Genomic_DNA"/>
</dbReference>
<dbReference type="AlphaFoldDB" id="A0A6A7BAD7"/>
<evidence type="ECO:0000313" key="2">
    <source>
        <dbReference type="EMBL" id="KAF2852192.1"/>
    </source>
</evidence>